<dbReference type="eggNOG" id="KOG3943">
    <property type="taxonomic scope" value="Eukaryota"/>
</dbReference>
<proteinExistence type="predicted"/>
<dbReference type="InParanoid" id="A9V488"/>
<gene>
    <name evidence="4" type="ORF">MONBRDRAFT_27078</name>
</gene>
<dbReference type="GO" id="GO:0006400">
    <property type="term" value="P:tRNA modification"/>
    <property type="evidence" value="ECO:0000318"/>
    <property type="project" value="GO_Central"/>
</dbReference>
<evidence type="ECO:0000256" key="1">
    <source>
        <dbReference type="PROSITE-ProRule" id="PRU00529"/>
    </source>
</evidence>
<dbReference type="Gene3D" id="3.30.2300.10">
    <property type="entry name" value="THUMP superfamily"/>
    <property type="match status" value="1"/>
</dbReference>
<feature type="domain" description="THUMP" evidence="3">
    <location>
        <begin position="141"/>
        <end position="248"/>
    </location>
</feature>
<dbReference type="Proteomes" id="UP000001357">
    <property type="component" value="Unassembled WGS sequence"/>
</dbReference>
<reference evidence="4 5" key="1">
    <citation type="journal article" date="2008" name="Nature">
        <title>The genome of the choanoflagellate Monosiga brevicollis and the origin of metazoans.</title>
        <authorList>
            <consortium name="JGI Sequencing"/>
            <person name="King N."/>
            <person name="Westbrook M.J."/>
            <person name="Young S.L."/>
            <person name="Kuo A."/>
            <person name="Abedin M."/>
            <person name="Chapman J."/>
            <person name="Fairclough S."/>
            <person name="Hellsten U."/>
            <person name="Isogai Y."/>
            <person name="Letunic I."/>
            <person name="Marr M."/>
            <person name="Pincus D."/>
            <person name="Putnam N."/>
            <person name="Rokas A."/>
            <person name="Wright K.J."/>
            <person name="Zuzow R."/>
            <person name="Dirks W."/>
            <person name="Good M."/>
            <person name="Goodstein D."/>
            <person name="Lemons D."/>
            <person name="Li W."/>
            <person name="Lyons J.B."/>
            <person name="Morris A."/>
            <person name="Nichols S."/>
            <person name="Richter D.J."/>
            <person name="Salamov A."/>
            <person name="Bork P."/>
            <person name="Lim W.A."/>
            <person name="Manning G."/>
            <person name="Miller W.T."/>
            <person name="McGinnis W."/>
            <person name="Shapiro H."/>
            <person name="Tjian R."/>
            <person name="Grigoriev I.V."/>
            <person name="Rokhsar D."/>
        </authorList>
    </citation>
    <scope>NUCLEOTIDE SEQUENCE [LARGE SCALE GENOMIC DNA]</scope>
    <source>
        <strain evidence="5">MX1 / ATCC 50154</strain>
    </source>
</reference>
<dbReference type="PANTHER" id="PTHR13452:SF10">
    <property type="entry name" value="THUMP DOMAIN-CONTAINING PROTEIN 1"/>
    <property type="match status" value="1"/>
</dbReference>
<dbReference type="KEGG" id="mbr:MONBRDRAFT_27078"/>
<protein>
    <recommendedName>
        <fullName evidence="3">THUMP domain-containing protein</fullName>
    </recommendedName>
</protein>
<dbReference type="CDD" id="cd11717">
    <property type="entry name" value="THUMP_THUMPD1_like"/>
    <property type="match status" value="1"/>
</dbReference>
<dbReference type="InterPro" id="IPR004114">
    <property type="entry name" value="THUMP_dom"/>
</dbReference>
<name>A9V488_MONBE</name>
<dbReference type="PROSITE" id="PS51165">
    <property type="entry name" value="THUMP"/>
    <property type="match status" value="1"/>
</dbReference>
<dbReference type="Pfam" id="PF02926">
    <property type="entry name" value="THUMP"/>
    <property type="match status" value="1"/>
</dbReference>
<dbReference type="GO" id="GO:0003723">
    <property type="term" value="F:RNA binding"/>
    <property type="evidence" value="ECO:0000318"/>
    <property type="project" value="GO_Central"/>
</dbReference>
<dbReference type="GeneID" id="5892875"/>
<dbReference type="EMBL" id="CH991558">
    <property type="protein sequence ID" value="EDQ87664.1"/>
    <property type="molecule type" value="Genomic_DNA"/>
</dbReference>
<evidence type="ECO:0000313" key="5">
    <source>
        <dbReference type="Proteomes" id="UP000001357"/>
    </source>
</evidence>
<dbReference type="SMART" id="SM00981">
    <property type="entry name" value="THUMP"/>
    <property type="match status" value="1"/>
</dbReference>
<dbReference type="InterPro" id="IPR040183">
    <property type="entry name" value="THUMPD1-like"/>
</dbReference>
<accession>A9V488</accession>
<dbReference type="SUPFAM" id="SSF143437">
    <property type="entry name" value="THUMP domain-like"/>
    <property type="match status" value="1"/>
</dbReference>
<evidence type="ECO:0000259" key="3">
    <source>
        <dbReference type="PROSITE" id="PS51165"/>
    </source>
</evidence>
<dbReference type="FunCoup" id="A9V488">
    <property type="interactions" value="1166"/>
</dbReference>
<dbReference type="RefSeq" id="XP_001747584.1">
    <property type="nucleotide sequence ID" value="XM_001747532.1"/>
</dbReference>
<sequence>MPPPPASGSAKRRKNQYVGNGKRGKYAGLALKPNLQGCLITCSPMHEGKALADARNLLAELIDSATAAEAASSSTTADSDTLTVEDELKAELDALQASRRPDGKPSGPAASLQQMHIDVKGVMFLALEQDPTPLVIKIAEQCRTTGVAPSRVIERLLPVQRTCEASIEAISACLKSLLPNTPLAVGQPPTTYAIDLKRRFNQKLDRDALIHALAAIEELQPHKADLTTPSVTVVIELIKHVAGVSILAGYRSTFRRYNLREIVKASFPDQPAKQQEPEAPIAADEDAS</sequence>
<feature type="region of interest" description="Disordered" evidence="2">
    <location>
        <begin position="268"/>
        <end position="288"/>
    </location>
</feature>
<dbReference type="OMA" id="MNEKACV"/>
<keyword evidence="1" id="KW-0694">RNA-binding</keyword>
<organism evidence="4 5">
    <name type="scientific">Monosiga brevicollis</name>
    <name type="common">Choanoflagellate</name>
    <dbReference type="NCBI Taxonomy" id="81824"/>
    <lineage>
        <taxon>Eukaryota</taxon>
        <taxon>Choanoflagellata</taxon>
        <taxon>Craspedida</taxon>
        <taxon>Salpingoecidae</taxon>
        <taxon>Monosiga</taxon>
    </lineage>
</organism>
<dbReference type="PANTHER" id="PTHR13452">
    <property type="entry name" value="THUMP DOMAIN CONTAINING PROTEIN 1-RELATED"/>
    <property type="match status" value="1"/>
</dbReference>
<evidence type="ECO:0000256" key="2">
    <source>
        <dbReference type="SAM" id="MobiDB-lite"/>
    </source>
</evidence>
<dbReference type="AlphaFoldDB" id="A9V488"/>
<keyword evidence="5" id="KW-1185">Reference proteome</keyword>
<evidence type="ECO:0000313" key="4">
    <source>
        <dbReference type="EMBL" id="EDQ87664.1"/>
    </source>
</evidence>
<dbReference type="STRING" id="81824.A9V488"/>